<dbReference type="InterPro" id="IPR043502">
    <property type="entry name" value="DNA/RNA_pol_sf"/>
</dbReference>
<name>A0ABT9MJU1_9ACTN</name>
<proteinExistence type="predicted"/>
<accession>A0ABT9MJU1</accession>
<keyword evidence="3" id="KW-1185">Reference proteome</keyword>
<reference evidence="2 3" key="1">
    <citation type="submission" date="2023-07" db="EMBL/GenBank/DDBJ databases">
        <title>Sequencing the genomes of 1000 actinobacteria strains.</title>
        <authorList>
            <person name="Klenk H.-P."/>
        </authorList>
    </citation>
    <scope>NUCLEOTIDE SEQUENCE [LARGE SCALE GENOMIC DNA]</scope>
    <source>
        <strain evidence="2 3">DSM 44710</strain>
    </source>
</reference>
<evidence type="ECO:0000259" key="1">
    <source>
        <dbReference type="PROSITE" id="PS50878"/>
    </source>
</evidence>
<dbReference type="InterPro" id="IPR000477">
    <property type="entry name" value="RT_dom"/>
</dbReference>
<evidence type="ECO:0000313" key="3">
    <source>
        <dbReference type="Proteomes" id="UP001240984"/>
    </source>
</evidence>
<comment type="caution">
    <text evidence="2">The sequence shown here is derived from an EMBL/GenBank/DDBJ whole genome shotgun (WGS) entry which is preliminary data.</text>
</comment>
<feature type="domain" description="Reverse transcriptase" evidence="1">
    <location>
        <begin position="1"/>
        <end position="78"/>
    </location>
</feature>
<organism evidence="2 3">
    <name type="scientific">Catenuloplanes nepalensis</name>
    <dbReference type="NCBI Taxonomy" id="587533"/>
    <lineage>
        <taxon>Bacteria</taxon>
        <taxon>Bacillati</taxon>
        <taxon>Actinomycetota</taxon>
        <taxon>Actinomycetes</taxon>
        <taxon>Micromonosporales</taxon>
        <taxon>Micromonosporaceae</taxon>
        <taxon>Catenuloplanes</taxon>
    </lineage>
</organism>
<dbReference type="PROSITE" id="PS50878">
    <property type="entry name" value="RT_POL"/>
    <property type="match status" value="1"/>
</dbReference>
<dbReference type="Pfam" id="PF00078">
    <property type="entry name" value="RVT_1"/>
    <property type="match status" value="1"/>
</dbReference>
<dbReference type="SUPFAM" id="SSF56672">
    <property type="entry name" value="DNA/RNA polymerases"/>
    <property type="match status" value="1"/>
</dbReference>
<sequence length="147" mass="17384">MWMARMFPAVRFERYVDDVVVHCVSERQARYVLAEITKRMTQVGLELHPEKTRIVYCQDDNRRGSYEHTEFVFLGYGFQRRSARSREGAMFLSFLPAISKQALKRISAEVRSWRLHHRTSLTEKDLADWINRLFEVERGAVLTATRT</sequence>
<protein>
    <recommendedName>
        <fullName evidence="1">Reverse transcriptase domain-containing protein</fullName>
    </recommendedName>
</protein>
<gene>
    <name evidence="2" type="ORF">J2S43_000196</name>
</gene>
<dbReference type="EMBL" id="JAUSRA010000001">
    <property type="protein sequence ID" value="MDP9791684.1"/>
    <property type="molecule type" value="Genomic_DNA"/>
</dbReference>
<dbReference type="Proteomes" id="UP001240984">
    <property type="component" value="Unassembled WGS sequence"/>
</dbReference>
<evidence type="ECO:0000313" key="2">
    <source>
        <dbReference type="EMBL" id="MDP9791684.1"/>
    </source>
</evidence>